<keyword evidence="6 9" id="KW-0449">Lipoprotein</keyword>
<dbReference type="RefSeq" id="WP_382420277.1">
    <property type="nucleotide sequence ID" value="NZ_JBHSCW010000001.1"/>
</dbReference>
<dbReference type="InterPro" id="IPR012556">
    <property type="entry name" value="Entericidin"/>
</dbReference>
<evidence type="ECO:0000256" key="2">
    <source>
        <dbReference type="ARBA" id="ARBA00022475"/>
    </source>
</evidence>
<evidence type="ECO:0000313" key="10">
    <source>
        <dbReference type="Proteomes" id="UP001595799"/>
    </source>
</evidence>
<protein>
    <submittedName>
        <fullName evidence="9">Entericidin A/B family lipoprotein</fullName>
    </submittedName>
</protein>
<evidence type="ECO:0000313" key="9">
    <source>
        <dbReference type="EMBL" id="MFC4350130.1"/>
    </source>
</evidence>
<dbReference type="Proteomes" id="UP001595799">
    <property type="component" value="Unassembled WGS sequence"/>
</dbReference>
<organism evidence="9 10">
    <name type="scientific">Fodinicurvata halophila</name>
    <dbReference type="NCBI Taxonomy" id="1419723"/>
    <lineage>
        <taxon>Bacteria</taxon>
        <taxon>Pseudomonadati</taxon>
        <taxon>Pseudomonadota</taxon>
        <taxon>Alphaproteobacteria</taxon>
        <taxon>Rhodospirillales</taxon>
        <taxon>Rhodovibrionaceae</taxon>
        <taxon>Fodinicurvata</taxon>
    </lineage>
</organism>
<evidence type="ECO:0000256" key="7">
    <source>
        <dbReference type="SAM" id="MobiDB-lite"/>
    </source>
</evidence>
<keyword evidence="10" id="KW-1185">Reference proteome</keyword>
<feature type="region of interest" description="Disordered" evidence="7">
    <location>
        <begin position="36"/>
        <end position="57"/>
    </location>
</feature>
<evidence type="ECO:0000256" key="4">
    <source>
        <dbReference type="ARBA" id="ARBA00023136"/>
    </source>
</evidence>
<comment type="similarity">
    <text evidence="1">Belongs to the EcnA/EcnB lipoprotein family.</text>
</comment>
<gene>
    <name evidence="9" type="ORF">ACFOW6_01100</name>
</gene>
<comment type="caution">
    <text evidence="9">The sequence shown here is derived from an EMBL/GenBank/DDBJ whole genome shotgun (WGS) entry which is preliminary data.</text>
</comment>
<evidence type="ECO:0000256" key="1">
    <source>
        <dbReference type="ARBA" id="ARBA00010296"/>
    </source>
</evidence>
<accession>A0ABV8UGX4</accession>
<evidence type="ECO:0000256" key="6">
    <source>
        <dbReference type="ARBA" id="ARBA00023288"/>
    </source>
</evidence>
<keyword evidence="5" id="KW-0564">Palmitate</keyword>
<proteinExistence type="inferred from homology"/>
<dbReference type="EMBL" id="JBHSCW010000001">
    <property type="protein sequence ID" value="MFC4350130.1"/>
    <property type="molecule type" value="Genomic_DNA"/>
</dbReference>
<reference evidence="10" key="1">
    <citation type="journal article" date="2019" name="Int. J. Syst. Evol. Microbiol.">
        <title>The Global Catalogue of Microorganisms (GCM) 10K type strain sequencing project: providing services to taxonomists for standard genome sequencing and annotation.</title>
        <authorList>
            <consortium name="The Broad Institute Genomics Platform"/>
            <consortium name="The Broad Institute Genome Sequencing Center for Infectious Disease"/>
            <person name="Wu L."/>
            <person name="Ma J."/>
        </authorList>
    </citation>
    <scope>NUCLEOTIDE SEQUENCE [LARGE SCALE GENOMIC DNA]</scope>
    <source>
        <strain evidence="10">CECT 8472</strain>
    </source>
</reference>
<sequence length="57" mass="5746">MNIASVLKTPVLLAILALGAGSALSACNTIEGLGEDTQAAGEATSETAREAEEELED</sequence>
<keyword evidence="2" id="KW-1003">Cell membrane</keyword>
<keyword evidence="3 8" id="KW-0732">Signal</keyword>
<keyword evidence="4" id="KW-0472">Membrane</keyword>
<evidence type="ECO:0000256" key="5">
    <source>
        <dbReference type="ARBA" id="ARBA00023139"/>
    </source>
</evidence>
<feature type="chain" id="PRO_5046791805" evidence="8">
    <location>
        <begin position="26"/>
        <end position="57"/>
    </location>
</feature>
<evidence type="ECO:0000256" key="3">
    <source>
        <dbReference type="ARBA" id="ARBA00022729"/>
    </source>
</evidence>
<name>A0ABV8UGX4_9PROT</name>
<dbReference type="Pfam" id="PF08085">
    <property type="entry name" value="Entericidin"/>
    <property type="match status" value="1"/>
</dbReference>
<feature type="signal peptide" evidence="8">
    <location>
        <begin position="1"/>
        <end position="25"/>
    </location>
</feature>
<evidence type="ECO:0000256" key="8">
    <source>
        <dbReference type="SAM" id="SignalP"/>
    </source>
</evidence>